<feature type="domain" description="Aldehyde dehydrogenase" evidence="2">
    <location>
        <begin position="23"/>
        <end position="86"/>
    </location>
</feature>
<dbReference type="Pfam" id="PF00171">
    <property type="entry name" value="Aldedh"/>
    <property type="match status" value="1"/>
</dbReference>
<accession>A0A315ZQ74</accession>
<evidence type="ECO:0000313" key="4">
    <source>
        <dbReference type="Proteomes" id="UP000245469"/>
    </source>
</evidence>
<dbReference type="GO" id="GO:0006210">
    <property type="term" value="P:thymine catabolic process"/>
    <property type="evidence" value="ECO:0007669"/>
    <property type="project" value="TreeGrafter"/>
</dbReference>
<dbReference type="GO" id="GO:0006574">
    <property type="term" value="P:L-valine catabolic process"/>
    <property type="evidence" value="ECO:0007669"/>
    <property type="project" value="TreeGrafter"/>
</dbReference>
<gene>
    <name evidence="3" type="ORF">BXY45_13548</name>
</gene>
<dbReference type="InterPro" id="IPR016162">
    <property type="entry name" value="Ald_DH_N"/>
</dbReference>
<name>A0A315ZQ74_9ACTN</name>
<dbReference type="RefSeq" id="WP_119700390.1">
    <property type="nucleotide sequence ID" value="NZ_QGDQ01000035.1"/>
</dbReference>
<dbReference type="Gene3D" id="3.40.605.10">
    <property type="entry name" value="Aldehyde Dehydrogenase, Chain A, domain 1"/>
    <property type="match status" value="1"/>
</dbReference>
<dbReference type="AlphaFoldDB" id="A0A315ZQ74"/>
<dbReference type="Proteomes" id="UP000245469">
    <property type="component" value="Unassembled WGS sequence"/>
</dbReference>
<feature type="non-terminal residue" evidence="3">
    <location>
        <position position="87"/>
    </location>
</feature>
<reference evidence="3 4" key="1">
    <citation type="submission" date="2018-03" db="EMBL/GenBank/DDBJ databases">
        <title>Genomic Encyclopedia of Archaeal and Bacterial Type Strains, Phase II (KMG-II): from individual species to whole genera.</title>
        <authorList>
            <person name="Goeker M."/>
        </authorList>
    </citation>
    <scope>NUCLEOTIDE SEQUENCE [LARGE SCALE GENOMIC DNA]</scope>
    <source>
        <strain evidence="3 4">DSM 44889</strain>
    </source>
</reference>
<keyword evidence="4" id="KW-1185">Reference proteome</keyword>
<proteinExistence type="predicted"/>
<dbReference type="GO" id="GO:0004491">
    <property type="term" value="F:methylmalonate-semialdehyde dehydrogenase (acylating, NAD) activity"/>
    <property type="evidence" value="ECO:0007669"/>
    <property type="project" value="InterPro"/>
</dbReference>
<protein>
    <submittedName>
        <fullName evidence="3">Aldehyde dehydrogenase family protein</fullName>
    </submittedName>
</protein>
<dbReference type="PANTHER" id="PTHR43866:SF4">
    <property type="entry name" value="MALONATE-SEMIALDEHYDE DEHYDROGENASE"/>
    <property type="match status" value="1"/>
</dbReference>
<evidence type="ECO:0000256" key="1">
    <source>
        <dbReference type="ARBA" id="ARBA00023002"/>
    </source>
</evidence>
<dbReference type="InterPro" id="IPR010061">
    <property type="entry name" value="MeMal-semiAld_DH"/>
</dbReference>
<dbReference type="SUPFAM" id="SSF53720">
    <property type="entry name" value="ALDH-like"/>
    <property type="match status" value="1"/>
</dbReference>
<dbReference type="EMBL" id="QGDQ01000035">
    <property type="protein sequence ID" value="PWJ47745.1"/>
    <property type="molecule type" value="Genomic_DNA"/>
</dbReference>
<dbReference type="InterPro" id="IPR015590">
    <property type="entry name" value="Aldehyde_DH_dom"/>
</dbReference>
<comment type="caution">
    <text evidence="3">The sequence shown here is derived from an EMBL/GenBank/DDBJ whole genome shotgun (WGS) entry which is preliminary data.</text>
</comment>
<sequence>MSESASSTSTVQHWIDGAATSGASTRTADVFDPATGEVARLVVLAEPADVDAAVASAKAAFPAWRDTSLAKRTQVLFAFRELLNARA</sequence>
<evidence type="ECO:0000313" key="3">
    <source>
        <dbReference type="EMBL" id="PWJ47745.1"/>
    </source>
</evidence>
<evidence type="ECO:0000259" key="2">
    <source>
        <dbReference type="Pfam" id="PF00171"/>
    </source>
</evidence>
<dbReference type="PANTHER" id="PTHR43866">
    <property type="entry name" value="MALONATE-SEMIALDEHYDE DEHYDROGENASE"/>
    <property type="match status" value="1"/>
</dbReference>
<keyword evidence="1" id="KW-0560">Oxidoreductase</keyword>
<dbReference type="InterPro" id="IPR016161">
    <property type="entry name" value="Ald_DH/histidinol_DH"/>
</dbReference>
<organism evidence="3 4">
    <name type="scientific">Quadrisphaera granulorum</name>
    <dbReference type="NCBI Taxonomy" id="317664"/>
    <lineage>
        <taxon>Bacteria</taxon>
        <taxon>Bacillati</taxon>
        <taxon>Actinomycetota</taxon>
        <taxon>Actinomycetes</taxon>
        <taxon>Kineosporiales</taxon>
        <taxon>Kineosporiaceae</taxon>
        <taxon>Quadrisphaera</taxon>
    </lineage>
</organism>